<dbReference type="SMART" id="SM00225">
    <property type="entry name" value="BTB"/>
    <property type="match status" value="2"/>
</dbReference>
<dbReference type="Proteomes" id="UP000769157">
    <property type="component" value="Unassembled WGS sequence"/>
</dbReference>
<dbReference type="GO" id="GO:0005737">
    <property type="term" value="C:cytoplasm"/>
    <property type="evidence" value="ECO:0007669"/>
    <property type="project" value="TreeGrafter"/>
</dbReference>
<organism evidence="4 5">
    <name type="scientific">Ogataea philodendri</name>
    <dbReference type="NCBI Taxonomy" id="1378263"/>
    <lineage>
        <taxon>Eukaryota</taxon>
        <taxon>Fungi</taxon>
        <taxon>Dikarya</taxon>
        <taxon>Ascomycota</taxon>
        <taxon>Saccharomycotina</taxon>
        <taxon>Pichiomycetes</taxon>
        <taxon>Pichiales</taxon>
        <taxon>Pichiaceae</taxon>
        <taxon>Ogataea</taxon>
    </lineage>
</organism>
<dbReference type="PANTHER" id="PTHR46231">
    <property type="entry name" value="ANKYRIN REPEAT AND BTB/POZ DOMAIN-CONTAINING PROTEIN 1"/>
    <property type="match status" value="1"/>
</dbReference>
<sequence length="477" mass="54599">MDEWDYSPLILASICGHENVVRLLLEKGSIVSRDTFEGSRAIYGALTDSIRTLLLSYDITKAVDVTQPFASHISALFQKPRFTTADLRIGEFCLNRFLLSSMSSYFQTTEIDLSKYSARSLQFLFEYIYLVPSLDLNAVKLDELRELAQVTNLTYMQIAVDQIVSQKTAADINKAKNIIQHTMYENARQKLKSLVSKIIDHHITKPLDIDLTNADKQKLLRSCNADLVFKVNIGSTSHYYPVHRAILSRAEYYLTLFVSGFHDTAIFEDLEQDGVVDLEKLYMEPELIPVISLPSSDTLEVSQETTEILLQYLYFDEASIPPESAMDTLVIADSLFLDRLKTMAAISLSSIDDFSTVNISVYDILRAAWEFKVHRLEDRVAHIIANQIESFIKDPEFKEVILESSSRISARQEFDTIELIDDIRFHLTKRYAIDQEGGTLDPTMTRVESEEYLERLQEYEHYIEEMDLILQDLGLNA</sequence>
<name>A0A9P8PE48_9ASCO</name>
<dbReference type="EMBL" id="JAEUBE010000087">
    <property type="protein sequence ID" value="KAH3670588.1"/>
    <property type="molecule type" value="Genomic_DNA"/>
</dbReference>
<protein>
    <recommendedName>
        <fullName evidence="3">BTB domain-containing protein</fullName>
    </recommendedName>
</protein>
<dbReference type="InterPro" id="IPR011333">
    <property type="entry name" value="SKP1/BTB/POZ_sf"/>
</dbReference>
<evidence type="ECO:0000256" key="2">
    <source>
        <dbReference type="ARBA" id="ARBA00023043"/>
    </source>
</evidence>
<comment type="caution">
    <text evidence="4">The sequence shown here is derived from an EMBL/GenBank/DDBJ whole genome shotgun (WGS) entry which is preliminary data.</text>
</comment>
<dbReference type="GeneID" id="70233071"/>
<dbReference type="RefSeq" id="XP_046064013.1">
    <property type="nucleotide sequence ID" value="XM_046201829.1"/>
</dbReference>
<keyword evidence="2" id="KW-0040">ANK repeat</keyword>
<dbReference type="Gene3D" id="3.30.710.10">
    <property type="entry name" value="Potassium Channel Kv1.1, Chain A"/>
    <property type="match status" value="1"/>
</dbReference>
<keyword evidence="1" id="KW-0677">Repeat</keyword>
<dbReference type="SUPFAM" id="SSF54695">
    <property type="entry name" value="POZ domain"/>
    <property type="match status" value="1"/>
</dbReference>
<feature type="domain" description="BTB" evidence="3">
    <location>
        <begin position="225"/>
        <end position="322"/>
    </location>
</feature>
<dbReference type="OrthoDB" id="684045at2759"/>
<gene>
    <name evidence="4" type="ORF">OGAPHI_001103</name>
</gene>
<dbReference type="InterPro" id="IPR036770">
    <property type="entry name" value="Ankyrin_rpt-contain_sf"/>
</dbReference>
<evidence type="ECO:0000256" key="1">
    <source>
        <dbReference type="ARBA" id="ARBA00022737"/>
    </source>
</evidence>
<dbReference type="InterPro" id="IPR044515">
    <property type="entry name" value="ABTB1"/>
</dbReference>
<evidence type="ECO:0000259" key="3">
    <source>
        <dbReference type="PROSITE" id="PS50097"/>
    </source>
</evidence>
<dbReference type="SUPFAM" id="SSF48403">
    <property type="entry name" value="Ankyrin repeat"/>
    <property type="match status" value="1"/>
</dbReference>
<dbReference type="PROSITE" id="PS50097">
    <property type="entry name" value="BTB"/>
    <property type="match status" value="1"/>
</dbReference>
<evidence type="ECO:0000313" key="4">
    <source>
        <dbReference type="EMBL" id="KAH3670588.1"/>
    </source>
</evidence>
<evidence type="ECO:0000313" key="5">
    <source>
        <dbReference type="Proteomes" id="UP000769157"/>
    </source>
</evidence>
<reference evidence="4" key="1">
    <citation type="journal article" date="2021" name="Open Biol.">
        <title>Shared evolutionary footprints suggest mitochondrial oxidative damage underlies multiple complex I losses in fungi.</title>
        <authorList>
            <person name="Schikora-Tamarit M.A."/>
            <person name="Marcet-Houben M."/>
            <person name="Nosek J."/>
            <person name="Gabaldon T."/>
        </authorList>
    </citation>
    <scope>NUCLEOTIDE SEQUENCE</scope>
    <source>
        <strain evidence="4">CBS6075</strain>
    </source>
</reference>
<dbReference type="InterPro" id="IPR000210">
    <property type="entry name" value="BTB/POZ_dom"/>
</dbReference>
<accession>A0A9P8PE48</accession>
<keyword evidence="5" id="KW-1185">Reference proteome</keyword>
<dbReference type="PANTHER" id="PTHR46231:SF1">
    <property type="entry name" value="ANKYRIN REPEAT AND BTB_POZ DOMAIN-CONTAINING PROTEIN 1"/>
    <property type="match status" value="1"/>
</dbReference>
<reference evidence="4" key="2">
    <citation type="submission" date="2021-01" db="EMBL/GenBank/DDBJ databases">
        <authorList>
            <person name="Schikora-Tamarit M.A."/>
        </authorList>
    </citation>
    <scope>NUCLEOTIDE SEQUENCE</scope>
    <source>
        <strain evidence="4">CBS6075</strain>
    </source>
</reference>
<dbReference type="CDD" id="cd18497">
    <property type="entry name" value="BACK_ABTB1_BPOZ"/>
    <property type="match status" value="1"/>
</dbReference>
<dbReference type="GO" id="GO:0000151">
    <property type="term" value="C:ubiquitin ligase complex"/>
    <property type="evidence" value="ECO:0007669"/>
    <property type="project" value="TreeGrafter"/>
</dbReference>
<dbReference type="AlphaFoldDB" id="A0A9P8PE48"/>
<proteinExistence type="predicted"/>